<name>A0A8R1EV05_CAEJA</name>
<feature type="region of interest" description="Disordered" evidence="1">
    <location>
        <begin position="104"/>
        <end position="123"/>
    </location>
</feature>
<dbReference type="Proteomes" id="UP000005237">
    <property type="component" value="Unassembled WGS sequence"/>
</dbReference>
<proteinExistence type="predicted"/>
<keyword evidence="3" id="KW-1185">Reference proteome</keyword>
<feature type="compositionally biased region" description="Basic and acidic residues" evidence="1">
    <location>
        <begin position="76"/>
        <end position="87"/>
    </location>
</feature>
<sequence>MSARAIAAARSRGGVAPPTTISTNQHNNERPLSAYEESAEATRQRSRRRASVAVMPMMEVEYRDREVAGSATMGRRKSDGSDKREFSPDFGAIRVQVEDITAVPGSIMNGDEKEIGGQKHHSF</sequence>
<dbReference type="EnsemblMetazoa" id="CJA42663.1">
    <property type="protein sequence ID" value="CJA42663.1"/>
    <property type="gene ID" value="WBGene00218511"/>
</dbReference>
<accession>A0A8R1EV05</accession>
<reference evidence="2" key="2">
    <citation type="submission" date="2022-06" db="UniProtKB">
        <authorList>
            <consortium name="EnsemblMetazoa"/>
        </authorList>
    </citation>
    <scope>IDENTIFICATION</scope>
    <source>
        <strain evidence="2">DF5081</strain>
    </source>
</reference>
<feature type="region of interest" description="Disordered" evidence="1">
    <location>
        <begin position="66"/>
        <end position="90"/>
    </location>
</feature>
<evidence type="ECO:0000313" key="2">
    <source>
        <dbReference type="EnsemblMetazoa" id="CJA42663.1"/>
    </source>
</evidence>
<dbReference type="AlphaFoldDB" id="A0A8R1EV05"/>
<evidence type="ECO:0000256" key="1">
    <source>
        <dbReference type="SAM" id="MobiDB-lite"/>
    </source>
</evidence>
<organism evidence="2 3">
    <name type="scientific">Caenorhabditis japonica</name>
    <dbReference type="NCBI Taxonomy" id="281687"/>
    <lineage>
        <taxon>Eukaryota</taxon>
        <taxon>Metazoa</taxon>
        <taxon>Ecdysozoa</taxon>
        <taxon>Nematoda</taxon>
        <taxon>Chromadorea</taxon>
        <taxon>Rhabditida</taxon>
        <taxon>Rhabditina</taxon>
        <taxon>Rhabditomorpha</taxon>
        <taxon>Rhabditoidea</taxon>
        <taxon>Rhabditidae</taxon>
        <taxon>Peloderinae</taxon>
        <taxon>Caenorhabditis</taxon>
    </lineage>
</organism>
<feature type="compositionally biased region" description="Low complexity" evidence="1">
    <location>
        <begin position="1"/>
        <end position="12"/>
    </location>
</feature>
<reference evidence="3" key="1">
    <citation type="submission" date="2010-08" db="EMBL/GenBank/DDBJ databases">
        <authorList>
            <consortium name="Caenorhabditis japonica Sequencing Consortium"/>
            <person name="Wilson R.K."/>
        </authorList>
    </citation>
    <scope>NUCLEOTIDE SEQUENCE [LARGE SCALE GENOMIC DNA]</scope>
    <source>
        <strain evidence="3">DF5081</strain>
    </source>
</reference>
<feature type="region of interest" description="Disordered" evidence="1">
    <location>
        <begin position="1"/>
        <end position="51"/>
    </location>
</feature>
<evidence type="ECO:0000313" key="3">
    <source>
        <dbReference type="Proteomes" id="UP000005237"/>
    </source>
</evidence>
<protein>
    <submittedName>
        <fullName evidence="2">Uncharacterized protein</fullName>
    </submittedName>
</protein>